<sequence length="290" mass="31528">MNWDDAKIFLALHREGSLRGAARVVGVDQATIGRRIAALEHRLAATLFLRTSKGYVLTHVGEIVLASAQQMELAAIDFVRAAQGVDNSLVGEVSVATTDTLGMDFLIPALTELHQRYPDIRVILNTSTQVVNLSLREADIAIRTVKPDNPDLIIRKLASWPVGLYASTDYLARHGIPEAGTAFAGHSLVVYEPHWQSARSPMMLEEAAEGATVAAGVNTSLMLRQALLMGLGLGEVAVPLAEQAGLVRVWPERQLQQSYDVWLVTHQDVQHAARVRAVMDAIIRAFAAMA</sequence>
<dbReference type="PANTHER" id="PTHR30537">
    <property type="entry name" value="HTH-TYPE TRANSCRIPTIONAL REGULATOR"/>
    <property type="match status" value="1"/>
</dbReference>
<dbReference type="SUPFAM" id="SSF53850">
    <property type="entry name" value="Periplasmic binding protein-like II"/>
    <property type="match status" value="1"/>
</dbReference>
<keyword evidence="2" id="KW-0805">Transcription regulation</keyword>
<dbReference type="RefSeq" id="WP_101318251.1">
    <property type="nucleotide sequence ID" value="NZ_CAWNSS010000036.1"/>
</dbReference>
<dbReference type="AlphaFoldDB" id="A0A2N3IYN5"/>
<evidence type="ECO:0000256" key="3">
    <source>
        <dbReference type="ARBA" id="ARBA00023125"/>
    </source>
</evidence>
<dbReference type="SUPFAM" id="SSF46785">
    <property type="entry name" value="Winged helix' DNA-binding domain"/>
    <property type="match status" value="1"/>
</dbReference>
<dbReference type="EMBL" id="LJZX01000036">
    <property type="protein sequence ID" value="PKQ77946.1"/>
    <property type="molecule type" value="Genomic_DNA"/>
</dbReference>
<evidence type="ECO:0000313" key="6">
    <source>
        <dbReference type="EMBL" id="PKQ77946.1"/>
    </source>
</evidence>
<comment type="caution">
    <text evidence="6">The sequence shown here is derived from an EMBL/GenBank/DDBJ whole genome shotgun (WGS) entry which is preliminary data.</text>
</comment>
<dbReference type="Proteomes" id="UP000233526">
    <property type="component" value="Unassembled WGS sequence"/>
</dbReference>
<feature type="domain" description="HTH lysR-type" evidence="5">
    <location>
        <begin position="1"/>
        <end position="58"/>
    </location>
</feature>
<dbReference type="GO" id="GO:0003700">
    <property type="term" value="F:DNA-binding transcription factor activity"/>
    <property type="evidence" value="ECO:0007669"/>
    <property type="project" value="InterPro"/>
</dbReference>
<gene>
    <name evidence="6" type="ORF">AOX56_16325</name>
</gene>
<evidence type="ECO:0000256" key="4">
    <source>
        <dbReference type="ARBA" id="ARBA00023163"/>
    </source>
</evidence>
<dbReference type="PANTHER" id="PTHR30537:SF3">
    <property type="entry name" value="TRANSCRIPTIONAL REGULATORY PROTEIN"/>
    <property type="match status" value="1"/>
</dbReference>
<dbReference type="GO" id="GO:0043565">
    <property type="term" value="F:sequence-specific DNA binding"/>
    <property type="evidence" value="ECO:0007669"/>
    <property type="project" value="TreeGrafter"/>
</dbReference>
<reference evidence="6 7" key="1">
    <citation type="journal article" date="2017" name="Front. Microbiol.">
        <title>Strong Genomic and Phenotypic Heterogeneity in the Aeromonas sobria Species Complex.</title>
        <authorList>
            <person name="Gauthier J."/>
            <person name="Vincent A.T."/>
            <person name="Charette S.J."/>
            <person name="Derome N."/>
        </authorList>
    </citation>
    <scope>NUCLEOTIDE SEQUENCE [LARGE SCALE GENOMIC DNA]</scope>
    <source>
        <strain evidence="6 7">JF2635</strain>
    </source>
</reference>
<protein>
    <submittedName>
        <fullName evidence="6">LysR family transcriptional regulator</fullName>
    </submittedName>
</protein>
<evidence type="ECO:0000313" key="7">
    <source>
        <dbReference type="Proteomes" id="UP000233526"/>
    </source>
</evidence>
<dbReference type="InterPro" id="IPR036388">
    <property type="entry name" value="WH-like_DNA-bd_sf"/>
</dbReference>
<dbReference type="Pfam" id="PF00126">
    <property type="entry name" value="HTH_1"/>
    <property type="match status" value="1"/>
</dbReference>
<organism evidence="6 7">
    <name type="scientific">Aeromonas sobria</name>
    <dbReference type="NCBI Taxonomy" id="646"/>
    <lineage>
        <taxon>Bacteria</taxon>
        <taxon>Pseudomonadati</taxon>
        <taxon>Pseudomonadota</taxon>
        <taxon>Gammaproteobacteria</taxon>
        <taxon>Aeromonadales</taxon>
        <taxon>Aeromonadaceae</taxon>
        <taxon>Aeromonas</taxon>
    </lineage>
</organism>
<dbReference type="GO" id="GO:0006351">
    <property type="term" value="P:DNA-templated transcription"/>
    <property type="evidence" value="ECO:0007669"/>
    <property type="project" value="TreeGrafter"/>
</dbReference>
<name>A0A2N3IYN5_AERSO</name>
<dbReference type="InterPro" id="IPR058163">
    <property type="entry name" value="LysR-type_TF_proteobact-type"/>
</dbReference>
<evidence type="ECO:0000256" key="1">
    <source>
        <dbReference type="ARBA" id="ARBA00009437"/>
    </source>
</evidence>
<dbReference type="Gene3D" id="3.40.190.290">
    <property type="match status" value="1"/>
</dbReference>
<keyword evidence="3" id="KW-0238">DNA-binding</keyword>
<dbReference type="PROSITE" id="PS50931">
    <property type="entry name" value="HTH_LYSR"/>
    <property type="match status" value="1"/>
</dbReference>
<dbReference type="Pfam" id="PF03466">
    <property type="entry name" value="LysR_substrate"/>
    <property type="match status" value="1"/>
</dbReference>
<accession>A0A2N3IYN5</accession>
<dbReference type="InterPro" id="IPR036390">
    <property type="entry name" value="WH_DNA-bd_sf"/>
</dbReference>
<dbReference type="Gene3D" id="1.10.10.10">
    <property type="entry name" value="Winged helix-like DNA-binding domain superfamily/Winged helix DNA-binding domain"/>
    <property type="match status" value="1"/>
</dbReference>
<keyword evidence="4" id="KW-0804">Transcription</keyword>
<proteinExistence type="inferred from homology"/>
<evidence type="ECO:0000259" key="5">
    <source>
        <dbReference type="PROSITE" id="PS50931"/>
    </source>
</evidence>
<dbReference type="InterPro" id="IPR005119">
    <property type="entry name" value="LysR_subst-bd"/>
</dbReference>
<comment type="similarity">
    <text evidence="1">Belongs to the LysR transcriptional regulatory family.</text>
</comment>
<evidence type="ECO:0000256" key="2">
    <source>
        <dbReference type="ARBA" id="ARBA00023015"/>
    </source>
</evidence>
<dbReference type="InterPro" id="IPR000847">
    <property type="entry name" value="LysR_HTH_N"/>
</dbReference>